<sequence length="295" mass="33132">MASCFGEYAVSVVDTSCASYANNGCVSPNMTPSVQNAVTSVYRITLSTAKELRAEVSWNKCQMNQGLSITFNDAAAPSFKLNTNSRLFRKLKGSRLVESNSFKIEVFWDLSLSRYQSGAEPLDGYYVLVVVDSEVGLVLGDLGAEAAERKLKEGKKIAKSSLAVRREYCSGNTLYSTKARFCDDGSEHEITIRCSGEEEWVKHPFLSIYIDKKMVIRVKRLNWNFRGNQTVFLEGLVVDLLWDVHDWFFNPFSGSAVFMFRTRSGMGSRLWLEEEEAVLQQGGDFSLLVYACRSL</sequence>
<dbReference type="Gramene" id="Kaladp0056s0110.1.v1.1">
    <property type="protein sequence ID" value="Kaladp0056s0110.1.v1.1.CDS.1"/>
    <property type="gene ID" value="Kaladp0056s0110.v1.1"/>
</dbReference>
<dbReference type="Proteomes" id="UP000594263">
    <property type="component" value="Unplaced"/>
</dbReference>
<dbReference type="InterPro" id="IPR008586">
    <property type="entry name" value="DUF868_pln"/>
</dbReference>
<keyword evidence="2" id="KW-1185">Reference proteome</keyword>
<dbReference type="Pfam" id="PF05910">
    <property type="entry name" value="DUF868"/>
    <property type="match status" value="1"/>
</dbReference>
<dbReference type="EnsemblPlants" id="Kaladp0056s0110.1.v1.1">
    <property type="protein sequence ID" value="Kaladp0056s0110.1.v1.1.CDS.1"/>
    <property type="gene ID" value="Kaladp0056s0110.v1.1"/>
</dbReference>
<dbReference type="PANTHER" id="PTHR31972">
    <property type="entry name" value="EXPRESSED PROTEIN"/>
    <property type="match status" value="1"/>
</dbReference>
<proteinExistence type="predicted"/>
<dbReference type="PANTHER" id="PTHR31972:SF48">
    <property type="entry name" value="OS04G0407500 PROTEIN"/>
    <property type="match status" value="1"/>
</dbReference>
<dbReference type="AlphaFoldDB" id="A0A7N0U7C4"/>
<name>A0A7N0U7C4_KALFE</name>
<evidence type="ECO:0000313" key="1">
    <source>
        <dbReference type="EnsemblPlants" id="Kaladp0056s0110.1.v1.1.CDS.1"/>
    </source>
</evidence>
<accession>A0A7N0U7C4</accession>
<reference evidence="1" key="1">
    <citation type="submission" date="2021-01" db="UniProtKB">
        <authorList>
            <consortium name="EnsemblPlants"/>
        </authorList>
    </citation>
    <scope>IDENTIFICATION</scope>
</reference>
<dbReference type="OMA" id="MFRTRSS"/>
<evidence type="ECO:0000313" key="2">
    <source>
        <dbReference type="Proteomes" id="UP000594263"/>
    </source>
</evidence>
<organism evidence="1 2">
    <name type="scientific">Kalanchoe fedtschenkoi</name>
    <name type="common">Lavender scallops</name>
    <name type="synonym">South American air plant</name>
    <dbReference type="NCBI Taxonomy" id="63787"/>
    <lineage>
        <taxon>Eukaryota</taxon>
        <taxon>Viridiplantae</taxon>
        <taxon>Streptophyta</taxon>
        <taxon>Embryophyta</taxon>
        <taxon>Tracheophyta</taxon>
        <taxon>Spermatophyta</taxon>
        <taxon>Magnoliopsida</taxon>
        <taxon>eudicotyledons</taxon>
        <taxon>Gunneridae</taxon>
        <taxon>Pentapetalae</taxon>
        <taxon>Saxifragales</taxon>
        <taxon>Crassulaceae</taxon>
        <taxon>Kalanchoe</taxon>
    </lineage>
</organism>
<protein>
    <submittedName>
        <fullName evidence="1">Uncharacterized protein</fullName>
    </submittedName>
</protein>